<evidence type="ECO:0000256" key="1">
    <source>
        <dbReference type="SAM" id="MobiDB-lite"/>
    </source>
</evidence>
<feature type="compositionally biased region" description="Basic and acidic residues" evidence="1">
    <location>
        <begin position="54"/>
        <end position="65"/>
    </location>
</feature>
<dbReference type="Proteomes" id="UP001634394">
    <property type="component" value="Unassembled WGS sequence"/>
</dbReference>
<evidence type="ECO:0000313" key="2">
    <source>
        <dbReference type="EMBL" id="KAL3847793.1"/>
    </source>
</evidence>
<feature type="compositionally biased region" description="Polar residues" evidence="1">
    <location>
        <begin position="36"/>
        <end position="46"/>
    </location>
</feature>
<evidence type="ECO:0000313" key="3">
    <source>
        <dbReference type="Proteomes" id="UP001634394"/>
    </source>
</evidence>
<feature type="region of interest" description="Disordered" evidence="1">
    <location>
        <begin position="1"/>
        <end position="93"/>
    </location>
</feature>
<reference evidence="2 3" key="1">
    <citation type="submission" date="2024-11" db="EMBL/GenBank/DDBJ databases">
        <title>Chromosome-level genome assembly of the freshwater bivalve Anodonta woodiana.</title>
        <authorList>
            <person name="Chen X."/>
        </authorList>
    </citation>
    <scope>NUCLEOTIDE SEQUENCE [LARGE SCALE GENOMIC DNA]</scope>
    <source>
        <strain evidence="2">MN2024</strain>
        <tissue evidence="2">Gills</tissue>
    </source>
</reference>
<dbReference type="AlphaFoldDB" id="A0ABD3UGY3"/>
<keyword evidence="3" id="KW-1185">Reference proteome</keyword>
<accession>A0ABD3UGY3</accession>
<feature type="compositionally biased region" description="Basic and acidic residues" evidence="1">
    <location>
        <begin position="1"/>
        <end position="20"/>
    </location>
</feature>
<protein>
    <submittedName>
        <fullName evidence="2">Uncharacterized protein</fullName>
    </submittedName>
</protein>
<organism evidence="2 3">
    <name type="scientific">Sinanodonta woodiana</name>
    <name type="common">Chinese pond mussel</name>
    <name type="synonym">Anodonta woodiana</name>
    <dbReference type="NCBI Taxonomy" id="1069815"/>
    <lineage>
        <taxon>Eukaryota</taxon>
        <taxon>Metazoa</taxon>
        <taxon>Spiralia</taxon>
        <taxon>Lophotrochozoa</taxon>
        <taxon>Mollusca</taxon>
        <taxon>Bivalvia</taxon>
        <taxon>Autobranchia</taxon>
        <taxon>Heteroconchia</taxon>
        <taxon>Palaeoheterodonta</taxon>
        <taxon>Unionida</taxon>
        <taxon>Unionoidea</taxon>
        <taxon>Unionidae</taxon>
        <taxon>Unioninae</taxon>
        <taxon>Sinanodonta</taxon>
    </lineage>
</organism>
<name>A0ABD3UGY3_SINWO</name>
<feature type="compositionally biased region" description="Basic residues" evidence="1">
    <location>
        <begin position="83"/>
        <end position="93"/>
    </location>
</feature>
<sequence>MDSNNEKDDVTQIPPKEEKNQNISTINYSRKRKQGQENTTLLSDLQISDDSEDESIKEIQTDNKAKLKGKQKRTTKKQEKVPKPKKKTIQKTY</sequence>
<feature type="compositionally biased region" description="Basic residues" evidence="1">
    <location>
        <begin position="66"/>
        <end position="75"/>
    </location>
</feature>
<comment type="caution">
    <text evidence="2">The sequence shown here is derived from an EMBL/GenBank/DDBJ whole genome shotgun (WGS) entry which is preliminary data.</text>
</comment>
<proteinExistence type="predicted"/>
<gene>
    <name evidence="2" type="ORF">ACJMK2_018687</name>
</gene>
<dbReference type="EMBL" id="JBJQND010000016">
    <property type="protein sequence ID" value="KAL3847793.1"/>
    <property type="molecule type" value="Genomic_DNA"/>
</dbReference>